<dbReference type="GO" id="GO:0005762">
    <property type="term" value="C:mitochondrial large ribosomal subunit"/>
    <property type="evidence" value="ECO:0007669"/>
    <property type="project" value="TreeGrafter"/>
</dbReference>
<dbReference type="PANTHER" id="PTHR28266">
    <property type="entry name" value="54S RIBOSOMAL PROTEIN L20, MITOCHONDRIAL"/>
    <property type="match status" value="1"/>
</dbReference>
<gene>
    <name evidence="1" type="ORF">BHQ10_008991</name>
</gene>
<dbReference type="GeneID" id="63798205"/>
<dbReference type="Pfam" id="PF12824">
    <property type="entry name" value="MRP-L20"/>
    <property type="match status" value="1"/>
</dbReference>
<dbReference type="InterPro" id="IPR024388">
    <property type="entry name" value="Ribosomal_mL58"/>
</dbReference>
<accession>A0A364LB20</accession>
<comment type="caution">
    <text evidence="1">The sequence shown here is derived from an EMBL/GenBank/DDBJ whole genome shotgun (WGS) entry which is preliminary data.</text>
</comment>
<dbReference type="RefSeq" id="XP_040737493.1">
    <property type="nucleotide sequence ID" value="XM_040881857.1"/>
</dbReference>
<reference evidence="1 2" key="1">
    <citation type="journal article" date="2017" name="Biotechnol. Biofuels">
        <title>Differential beta-glucosidase expression as a function of carbon source availability in Talaromyces amestolkiae: a genomic and proteomic approach.</title>
        <authorList>
            <person name="de Eugenio L.I."/>
            <person name="Mendez-Liter J.A."/>
            <person name="Nieto-Dominguez M."/>
            <person name="Alonso L."/>
            <person name="Gil-Munoz J."/>
            <person name="Barriuso J."/>
            <person name="Prieto A."/>
            <person name="Martinez M.J."/>
        </authorList>
    </citation>
    <scope>NUCLEOTIDE SEQUENCE [LARGE SCALE GENOMIC DNA]</scope>
    <source>
        <strain evidence="1 2">CIB</strain>
    </source>
</reference>
<protein>
    <submittedName>
        <fullName evidence="1">Uncharacterized protein</fullName>
    </submittedName>
</protein>
<organism evidence="1 2">
    <name type="scientific">Talaromyces amestolkiae</name>
    <dbReference type="NCBI Taxonomy" id="1196081"/>
    <lineage>
        <taxon>Eukaryota</taxon>
        <taxon>Fungi</taxon>
        <taxon>Dikarya</taxon>
        <taxon>Ascomycota</taxon>
        <taxon>Pezizomycotina</taxon>
        <taxon>Eurotiomycetes</taxon>
        <taxon>Eurotiomycetidae</taxon>
        <taxon>Eurotiales</taxon>
        <taxon>Trichocomaceae</taxon>
        <taxon>Talaromyces</taxon>
        <taxon>Talaromyces sect. Talaromyces</taxon>
    </lineage>
</organism>
<evidence type="ECO:0000313" key="1">
    <source>
        <dbReference type="EMBL" id="RAO72979.1"/>
    </source>
</evidence>
<dbReference type="AlphaFoldDB" id="A0A364LB20"/>
<dbReference type="Proteomes" id="UP000249363">
    <property type="component" value="Unassembled WGS sequence"/>
</dbReference>
<dbReference type="GO" id="GO:0003735">
    <property type="term" value="F:structural constituent of ribosome"/>
    <property type="evidence" value="ECO:0007669"/>
    <property type="project" value="TreeGrafter"/>
</dbReference>
<dbReference type="PANTHER" id="PTHR28266:SF1">
    <property type="entry name" value="LARGE RIBOSOMAL SUBUNIT PROTEIN ML58"/>
    <property type="match status" value="1"/>
</dbReference>
<name>A0A364LB20_TALAM</name>
<dbReference type="EMBL" id="MIKG01000022">
    <property type="protein sequence ID" value="RAO72979.1"/>
    <property type="molecule type" value="Genomic_DNA"/>
</dbReference>
<sequence>MQSPLTAARQSLVSLPFLLPSWCELASISGRRYQSTYRRTKQRLRIKPDASFEPTQEKFDSIIFNPPSSAPDATHTPNIFLPKNDIRRNLVQPEPTLSIAPEDLPWATKAPKRQKYHLTVEDVKEIRRLRTLDPVEWSRWKLARKFDCSARFINMVCEPIPQAQKQEIHRKVLEAVKSRWGATRRMAREDRELRKEAWAKDD</sequence>
<keyword evidence="2" id="KW-1185">Reference proteome</keyword>
<evidence type="ECO:0000313" key="2">
    <source>
        <dbReference type="Proteomes" id="UP000249363"/>
    </source>
</evidence>
<dbReference type="STRING" id="1196081.A0A364LB20"/>
<dbReference type="OrthoDB" id="6021263at2759"/>
<proteinExistence type="predicted"/>